<evidence type="ECO:0000256" key="4">
    <source>
        <dbReference type="ARBA" id="ARBA00022912"/>
    </source>
</evidence>
<dbReference type="InterPro" id="IPR023485">
    <property type="entry name" value="Ptyr_pPase"/>
</dbReference>
<keyword evidence="9" id="KW-1185">Reference proteome</keyword>
<organism evidence="8 9">
    <name type="scientific">Secundilactobacillus oryzae JCM 18671</name>
    <dbReference type="NCBI Taxonomy" id="1291743"/>
    <lineage>
        <taxon>Bacteria</taxon>
        <taxon>Bacillati</taxon>
        <taxon>Bacillota</taxon>
        <taxon>Bacilli</taxon>
        <taxon>Lactobacillales</taxon>
        <taxon>Lactobacillaceae</taxon>
        <taxon>Secundilactobacillus</taxon>
    </lineage>
</organism>
<dbReference type="EC" id="3.1.3.48" evidence="2"/>
<feature type="active site" description="Proton donor" evidence="6">
    <location>
        <position position="125"/>
    </location>
</feature>
<evidence type="ECO:0000256" key="5">
    <source>
        <dbReference type="ARBA" id="ARBA00051722"/>
    </source>
</evidence>
<evidence type="ECO:0000259" key="7">
    <source>
        <dbReference type="SMART" id="SM00226"/>
    </source>
</evidence>
<dbReference type="InterPro" id="IPR036196">
    <property type="entry name" value="Ptyr_pPase_sf"/>
</dbReference>
<comment type="similarity">
    <text evidence="1">Belongs to the low molecular weight phosphotyrosine protein phosphatase family.</text>
</comment>
<dbReference type="EMBL" id="BBJM01000005">
    <property type="protein sequence ID" value="GAK47358.1"/>
    <property type="molecule type" value="Genomic_DNA"/>
</dbReference>
<evidence type="ECO:0000256" key="1">
    <source>
        <dbReference type="ARBA" id="ARBA00011063"/>
    </source>
</evidence>
<dbReference type="Gene3D" id="3.40.50.2300">
    <property type="match status" value="1"/>
</dbReference>
<dbReference type="InterPro" id="IPR050438">
    <property type="entry name" value="LMW_PTPase"/>
</dbReference>
<dbReference type="PANTHER" id="PTHR11717:SF7">
    <property type="entry name" value="LOW MOLECULAR WEIGHT PHOSPHOTYROSINE PROTEIN PHOSPHATASE"/>
    <property type="match status" value="1"/>
</dbReference>
<dbReference type="STRING" id="1291743.LOSG293_050280"/>
<evidence type="ECO:0000313" key="8">
    <source>
        <dbReference type="EMBL" id="GAK47358.1"/>
    </source>
</evidence>
<evidence type="ECO:0000313" key="9">
    <source>
        <dbReference type="Proteomes" id="UP000028700"/>
    </source>
</evidence>
<dbReference type="SMART" id="SM00226">
    <property type="entry name" value="LMWPc"/>
    <property type="match status" value="1"/>
</dbReference>
<dbReference type="Pfam" id="PF01451">
    <property type="entry name" value="LMWPc"/>
    <property type="match status" value="1"/>
</dbReference>
<dbReference type="PANTHER" id="PTHR11717">
    <property type="entry name" value="LOW MOLECULAR WEIGHT PROTEIN TYROSINE PHOSPHATASE"/>
    <property type="match status" value="1"/>
</dbReference>
<dbReference type="PRINTS" id="PR00719">
    <property type="entry name" value="LMWPTPASE"/>
</dbReference>
<feature type="domain" description="Phosphotyrosine protein phosphatase I" evidence="7">
    <location>
        <begin position="2"/>
        <end position="149"/>
    </location>
</feature>
<evidence type="ECO:0000256" key="2">
    <source>
        <dbReference type="ARBA" id="ARBA00013064"/>
    </source>
</evidence>
<name>A0A081BH40_9LACO</name>
<dbReference type="Proteomes" id="UP000028700">
    <property type="component" value="Unassembled WGS sequence"/>
</dbReference>
<feature type="active site" evidence="6">
    <location>
        <position position="14"/>
    </location>
</feature>
<reference evidence="8" key="1">
    <citation type="journal article" date="2014" name="Genome Announc.">
        <title>Draft Genome Sequence of Lactobacillus oryzae Strain SG293T.</title>
        <authorList>
            <person name="Tanizawa Y."/>
            <person name="Fujisawa T."/>
            <person name="Mochizuki T."/>
            <person name="Kaminuma E."/>
            <person name="Nakamura Y."/>
            <person name="Tohno M."/>
        </authorList>
    </citation>
    <scope>NUCLEOTIDE SEQUENCE [LARGE SCALE GENOMIC DNA]</scope>
    <source>
        <strain evidence="8">SG293</strain>
    </source>
</reference>
<feature type="active site" description="Nucleophile" evidence="6">
    <location>
        <position position="8"/>
    </location>
</feature>
<keyword evidence="3" id="KW-0378">Hydrolase</keyword>
<evidence type="ECO:0000256" key="6">
    <source>
        <dbReference type="PIRSR" id="PIRSR617867-1"/>
    </source>
</evidence>
<dbReference type="InterPro" id="IPR017867">
    <property type="entry name" value="Tyr_phospatase_low_mol_wt"/>
</dbReference>
<comment type="caution">
    <text evidence="8">The sequence shown here is derived from an EMBL/GenBank/DDBJ whole genome shotgun (WGS) entry which is preliminary data.</text>
</comment>
<accession>A0A081BH40</accession>
<dbReference type="RefSeq" id="WP_034526541.1">
    <property type="nucleotide sequence ID" value="NZ_BBJM01000005.1"/>
</dbReference>
<comment type="catalytic activity">
    <reaction evidence="5">
        <text>O-phospho-L-tyrosyl-[protein] + H2O = L-tyrosyl-[protein] + phosphate</text>
        <dbReference type="Rhea" id="RHEA:10684"/>
        <dbReference type="Rhea" id="RHEA-COMP:10136"/>
        <dbReference type="Rhea" id="RHEA-COMP:20101"/>
        <dbReference type="ChEBI" id="CHEBI:15377"/>
        <dbReference type="ChEBI" id="CHEBI:43474"/>
        <dbReference type="ChEBI" id="CHEBI:46858"/>
        <dbReference type="ChEBI" id="CHEBI:61978"/>
        <dbReference type="EC" id="3.1.3.48"/>
    </reaction>
</comment>
<dbReference type="SUPFAM" id="SSF52788">
    <property type="entry name" value="Phosphotyrosine protein phosphatases I"/>
    <property type="match status" value="1"/>
</dbReference>
<protein>
    <recommendedName>
        <fullName evidence="2">protein-tyrosine-phosphatase</fullName>
        <ecNumber evidence="2">3.1.3.48</ecNumber>
    </recommendedName>
</protein>
<dbReference type="eggNOG" id="COG0394">
    <property type="taxonomic scope" value="Bacteria"/>
</dbReference>
<dbReference type="CDD" id="cd16343">
    <property type="entry name" value="LMWPTP"/>
    <property type="match status" value="1"/>
</dbReference>
<proteinExistence type="inferred from homology"/>
<dbReference type="GO" id="GO:0004725">
    <property type="term" value="F:protein tyrosine phosphatase activity"/>
    <property type="evidence" value="ECO:0007669"/>
    <property type="project" value="UniProtKB-EC"/>
</dbReference>
<gene>
    <name evidence="8" type="primary">yfkJ</name>
    <name evidence="8" type="ORF">LOSG293_050280</name>
</gene>
<sequence>MKSVVFVCLGNICRSPMAEAIFNHLVDEAGLSNAITVSSRATSTEEEGNPPHPGAQETMRRHGLDFTGFRSQPISKQDFETADYIITMDQQNVANLKRMAPAGTEQKIHLCLDIVPGHEGQEIPDPWYTHKFEYTYDLLMSALPSWLNKISN</sequence>
<evidence type="ECO:0000256" key="3">
    <source>
        <dbReference type="ARBA" id="ARBA00022801"/>
    </source>
</evidence>
<dbReference type="AlphaFoldDB" id="A0A081BH40"/>
<keyword evidence="4" id="KW-0904">Protein phosphatase</keyword>
<dbReference type="OrthoDB" id="9784339at2"/>